<dbReference type="Proteomes" id="UP001321473">
    <property type="component" value="Unassembled WGS sequence"/>
</dbReference>
<evidence type="ECO:0000313" key="6">
    <source>
        <dbReference type="Proteomes" id="UP001321473"/>
    </source>
</evidence>
<evidence type="ECO:0000259" key="4">
    <source>
        <dbReference type="PROSITE" id="PS50014"/>
    </source>
</evidence>
<feature type="compositionally biased region" description="Basic residues" evidence="3">
    <location>
        <begin position="482"/>
        <end position="507"/>
    </location>
</feature>
<dbReference type="InterPro" id="IPR036427">
    <property type="entry name" value="Bromodomain-like_sf"/>
</dbReference>
<dbReference type="CDD" id="cd04369">
    <property type="entry name" value="Bromodomain"/>
    <property type="match status" value="1"/>
</dbReference>
<dbReference type="PANTHER" id="PTHR31095">
    <property type="entry name" value="RIKEN CDNA 9930021J03 GENE"/>
    <property type="match status" value="1"/>
</dbReference>
<dbReference type="Pfam" id="PF00439">
    <property type="entry name" value="Bromodomain"/>
    <property type="match status" value="1"/>
</dbReference>
<proteinExistence type="predicted"/>
<feature type="compositionally biased region" description="Basic and acidic residues" evidence="3">
    <location>
        <begin position="524"/>
        <end position="534"/>
    </location>
</feature>
<keyword evidence="1 2" id="KW-0103">Bromodomain</keyword>
<evidence type="ECO:0000256" key="1">
    <source>
        <dbReference type="ARBA" id="ARBA00023117"/>
    </source>
</evidence>
<feature type="compositionally biased region" description="Acidic residues" evidence="3">
    <location>
        <begin position="687"/>
        <end position="702"/>
    </location>
</feature>
<feature type="region of interest" description="Disordered" evidence="3">
    <location>
        <begin position="455"/>
        <end position="570"/>
    </location>
</feature>
<dbReference type="InterPro" id="IPR056522">
    <property type="entry name" value="KIAA2026_hel"/>
</dbReference>
<dbReference type="PANTHER" id="PTHR31095:SF3">
    <property type="entry name" value="RIKEN CDNA 9930021J03 GENE"/>
    <property type="match status" value="1"/>
</dbReference>
<keyword evidence="6" id="KW-1185">Reference proteome</keyword>
<accession>A0AAQ4FGC1</accession>
<name>A0AAQ4FGC1_AMBAM</name>
<sequence length="1273" mass="140154">MNAAALYCMLPPQQQRQPGADTESYGVVDEDDSGSDDDVIDVLSADHCTGEHSYTMQMPDSMRLEEERRASESPELEAARRLVEWLGSPACRKYAAPFLEPADAEQRPAYLRVVRQPMCLRRVREGLDSRAYPGITEVVRDLRLILENCYRFYGPQHHLTKKALKLETVLEQKLALLPRELREKTSLEATTLENRDVGTQRAGRRARLTSQMPTGGENSALLQLVKAEKAAQAREERLKQREERRVEKEVAQQAAIDWENATFGSGLAELAQRWEVPQVCQFLRLSQEPLQLPDISVAEVERSLLMPDKSSLLALLMTCLLVAPQQRPKTLLQHPMPYRVWNDRLRSRLQNWYRTFLGGQRSPLKVFEAHGLEEQFFVVMGDTDPMESIDYHQLSLLQRLWLLKGLCDHKLGQHRRVQEWMAEQEADSLREACLGEDHLGRRYLHFPCLGEPRLYRTAAAPPPPPEEEETREPTPPPQPPKSTHKSKKKGRQLRSSSRKSSRHRKAKAFTAEAIKEENEDEEEKVEKVVVKEEPVDVEPPAPMEVSPEVKEEEEEKPKEEEEDQKPLPEFETLATSVADLRTLIASLAESTADKAAGDTKRGKAAEVAVDPQQSLLDQLRALLAEWEPQEARFLQADAALRTRLHREWHQPDSTDGEDAMDSWTMHYKDEECTDDESSSGESVIQDDNGEDQEDVDMQEDNGDATGWRVLRKRKIALPNGLSNCSEEAGESFEQPSSSQVSSASSSQPTQYTSSQTVSQSSAPPPQRLASTICREPATKTPVPLILARSTTPATLSNVMPSSSTWIRPFAKLRTYGDIPRRPTKVRSLLEAGITTFSNPSRPPTSQTSAQSQAAQAQAAQAQAQAAQAQAAQAQAAQAQAAQAQAAQAQAAQAQAAQAQAAQAQAAQAQAAQAQAAQAQAAQAPSVTPPPANQEPVVIPEQPQIVQLAQEGAAEVPALPVPNDVVMEDSCNQEQDQRPSSKAVLVPAVDNSGQEILLHVEYTTLDEATLGNNLQSLPLPTAPPVGQNFPAMAPASQALAPAPVVQNLQVTSSQVVQNVSMMSPVMQSIPTAPALVQTLPTTSSTVQPNTSVSTSFLQNHRRETASSRNRVMPWWRHSNTPETVKAKEVPPLAPITTPRKIFKSRNMAVVPNQLCPTTDGVNAVSDGVRVARSEAFVSPQHHQQVVGSNGSQQLVFVVPPSPPKQQVVLQQQPEAPAVSQDLIGQLIPITSAPSTDDQQQATVLLQTALQNTMQTPLLLLTSDGHLIQVVQQPS</sequence>
<evidence type="ECO:0000256" key="2">
    <source>
        <dbReference type="PROSITE-ProRule" id="PRU00035"/>
    </source>
</evidence>
<feature type="compositionally biased region" description="Polar residues" evidence="3">
    <location>
        <begin position="834"/>
        <end position="848"/>
    </location>
</feature>
<dbReference type="InterPro" id="IPR001487">
    <property type="entry name" value="Bromodomain"/>
</dbReference>
<reference evidence="5 6" key="1">
    <citation type="journal article" date="2023" name="Arcadia Sci">
        <title>De novo assembly of a long-read Amblyomma americanum tick genome.</title>
        <authorList>
            <person name="Chou S."/>
            <person name="Poskanzer K.E."/>
            <person name="Rollins M."/>
            <person name="Thuy-Boun P.S."/>
        </authorList>
    </citation>
    <scope>NUCLEOTIDE SEQUENCE [LARGE SCALE GENOMIC DNA]</scope>
    <source>
        <strain evidence="5">F_SG_1</strain>
        <tissue evidence="5">Salivary glands</tissue>
    </source>
</reference>
<dbReference type="PRINTS" id="PR00503">
    <property type="entry name" value="BROMODOMAIN"/>
</dbReference>
<evidence type="ECO:0000313" key="5">
    <source>
        <dbReference type="EMBL" id="KAK8786364.1"/>
    </source>
</evidence>
<feature type="compositionally biased region" description="Basic and acidic residues" evidence="3">
    <location>
        <begin position="555"/>
        <end position="568"/>
    </location>
</feature>
<dbReference type="Gene3D" id="1.20.920.10">
    <property type="entry name" value="Bromodomain-like"/>
    <property type="match status" value="1"/>
</dbReference>
<feature type="domain" description="Bromo" evidence="4">
    <location>
        <begin position="90"/>
        <end position="160"/>
    </location>
</feature>
<dbReference type="AlphaFoldDB" id="A0AAQ4FGC1"/>
<feature type="compositionally biased region" description="Polar residues" evidence="3">
    <location>
        <begin position="1080"/>
        <end position="1097"/>
    </location>
</feature>
<dbReference type="SMART" id="SM00297">
    <property type="entry name" value="BROMO"/>
    <property type="match status" value="1"/>
</dbReference>
<dbReference type="Pfam" id="PF23450">
    <property type="entry name" value="KIAA2026_hel"/>
    <property type="match status" value="1"/>
</dbReference>
<feature type="region of interest" description="Disordered" evidence="3">
    <location>
        <begin position="834"/>
        <end position="853"/>
    </location>
</feature>
<feature type="region of interest" description="Disordered" evidence="3">
    <location>
        <begin position="645"/>
        <end position="708"/>
    </location>
</feature>
<organism evidence="5 6">
    <name type="scientific">Amblyomma americanum</name>
    <name type="common">Lone star tick</name>
    <dbReference type="NCBI Taxonomy" id="6943"/>
    <lineage>
        <taxon>Eukaryota</taxon>
        <taxon>Metazoa</taxon>
        <taxon>Ecdysozoa</taxon>
        <taxon>Arthropoda</taxon>
        <taxon>Chelicerata</taxon>
        <taxon>Arachnida</taxon>
        <taxon>Acari</taxon>
        <taxon>Parasitiformes</taxon>
        <taxon>Ixodida</taxon>
        <taxon>Ixodoidea</taxon>
        <taxon>Ixodidae</taxon>
        <taxon>Amblyomminae</taxon>
        <taxon>Amblyomma</taxon>
    </lineage>
</organism>
<dbReference type="PROSITE" id="PS50014">
    <property type="entry name" value="BROMODOMAIN_2"/>
    <property type="match status" value="1"/>
</dbReference>
<feature type="region of interest" description="Disordered" evidence="3">
    <location>
        <begin position="1080"/>
        <end position="1107"/>
    </location>
</feature>
<protein>
    <recommendedName>
        <fullName evidence="4">Bromo domain-containing protein</fullName>
    </recommendedName>
</protein>
<evidence type="ECO:0000256" key="3">
    <source>
        <dbReference type="SAM" id="MobiDB-lite"/>
    </source>
</evidence>
<feature type="compositionally biased region" description="Low complexity" evidence="3">
    <location>
        <begin position="734"/>
        <end position="761"/>
    </location>
</feature>
<dbReference type="InterPro" id="IPR040214">
    <property type="entry name" value="BRD10"/>
</dbReference>
<feature type="region of interest" description="Disordered" evidence="3">
    <location>
        <begin position="721"/>
        <end position="775"/>
    </location>
</feature>
<feature type="region of interest" description="Disordered" evidence="3">
    <location>
        <begin position="12"/>
        <end position="35"/>
    </location>
</feature>
<comment type="caution">
    <text evidence="5">The sequence shown here is derived from an EMBL/GenBank/DDBJ whole genome shotgun (WGS) entry which is preliminary data.</text>
</comment>
<gene>
    <name evidence="5" type="ORF">V5799_023863</name>
</gene>
<dbReference type="EMBL" id="JARKHS020002799">
    <property type="protein sequence ID" value="KAK8786364.1"/>
    <property type="molecule type" value="Genomic_DNA"/>
</dbReference>
<dbReference type="SUPFAM" id="SSF47370">
    <property type="entry name" value="Bromodomain"/>
    <property type="match status" value="1"/>
</dbReference>